<dbReference type="AlphaFoldDB" id="A0A9W7X9Y3"/>
<feature type="region of interest" description="Disordered" evidence="1">
    <location>
        <begin position="112"/>
        <end position="149"/>
    </location>
</feature>
<evidence type="ECO:0000256" key="1">
    <source>
        <dbReference type="SAM" id="MobiDB-lite"/>
    </source>
</evidence>
<keyword evidence="3" id="KW-1185">Reference proteome</keyword>
<comment type="caution">
    <text evidence="2">The sequence shown here is derived from an EMBL/GenBank/DDBJ whole genome shotgun (WGS) entry which is preliminary data.</text>
</comment>
<feature type="region of interest" description="Disordered" evidence="1">
    <location>
        <begin position="60"/>
        <end position="81"/>
    </location>
</feature>
<accession>A0A9W7X9Y3</accession>
<reference evidence="2 3" key="1">
    <citation type="submission" date="2022-10" db="EMBL/GenBank/DDBJ databases">
        <title>WGS assembly of Paspalum vaginatum 540-79.</title>
        <authorList>
            <person name="Sun G."/>
            <person name="Wase N."/>
            <person name="Shu S."/>
            <person name="Jenkins J."/>
            <person name="Zhou B."/>
            <person name="Torres-Rodriguez J."/>
            <person name="Chen C."/>
            <person name="Sandor L."/>
            <person name="Plott C."/>
            <person name="Yoshinga Y."/>
            <person name="Daum C."/>
            <person name="Qi P."/>
            <person name="Barry K."/>
            <person name="Lipzen A."/>
            <person name="Berry L."/>
            <person name="Pedersen C."/>
            <person name="Gottilla T."/>
            <person name="Foltz A."/>
            <person name="Yu H."/>
            <person name="O'Malley R."/>
            <person name="Zhang C."/>
            <person name="Devos K."/>
            <person name="Sigmon B."/>
            <person name="Yu B."/>
            <person name="Obata T."/>
            <person name="Schmutz J."/>
            <person name="Schnable J."/>
        </authorList>
    </citation>
    <scope>NUCLEOTIDE SEQUENCE [LARGE SCALE GENOMIC DNA]</scope>
    <source>
        <strain evidence="3">cv. 540-79</strain>
    </source>
</reference>
<name>A0A9W7X9Y3_9POAL</name>
<dbReference type="EMBL" id="MU629815">
    <property type="protein sequence ID" value="KAJ1255096.1"/>
    <property type="molecule type" value="Genomic_DNA"/>
</dbReference>
<sequence>MRVRAARGGHEGIRAANGRTETARHNHCPACRVPSHDAAITSGSALVLLALRRSTAARGYHVRRSADGQSGGRRRRRHPCRPCQTHYQYYKTTARSAAQHLHRWGAAFYPLDRSVSGAKGEKKKSSRRPPVCRPPRDNEPPSAPAAGRL</sequence>
<evidence type="ECO:0000313" key="2">
    <source>
        <dbReference type="EMBL" id="KAJ1255096.1"/>
    </source>
</evidence>
<evidence type="ECO:0000313" key="3">
    <source>
        <dbReference type="Proteomes" id="UP001164776"/>
    </source>
</evidence>
<protein>
    <submittedName>
        <fullName evidence="2">Uncharacterized protein</fullName>
    </submittedName>
</protein>
<gene>
    <name evidence="2" type="ORF">BS78_K292400</name>
</gene>
<dbReference type="Proteomes" id="UP001164776">
    <property type="component" value="Unassembled WGS sequence"/>
</dbReference>
<organism evidence="2 3">
    <name type="scientific">Paspalum vaginatum</name>
    <name type="common">seashore paspalum</name>
    <dbReference type="NCBI Taxonomy" id="158149"/>
    <lineage>
        <taxon>Eukaryota</taxon>
        <taxon>Viridiplantae</taxon>
        <taxon>Streptophyta</taxon>
        <taxon>Embryophyta</taxon>
        <taxon>Tracheophyta</taxon>
        <taxon>Spermatophyta</taxon>
        <taxon>Magnoliopsida</taxon>
        <taxon>Liliopsida</taxon>
        <taxon>Poales</taxon>
        <taxon>Poaceae</taxon>
        <taxon>PACMAD clade</taxon>
        <taxon>Panicoideae</taxon>
        <taxon>Andropogonodae</taxon>
        <taxon>Paspaleae</taxon>
        <taxon>Paspalinae</taxon>
        <taxon>Paspalum</taxon>
    </lineage>
</organism>
<proteinExistence type="predicted"/>